<dbReference type="Pfam" id="PF00134">
    <property type="entry name" value="Cyclin_N"/>
    <property type="match status" value="1"/>
</dbReference>
<dbReference type="InterPro" id="IPR036915">
    <property type="entry name" value="Cyclin-like_sf"/>
</dbReference>
<dbReference type="Gene3D" id="1.10.472.10">
    <property type="entry name" value="Cyclin-like"/>
    <property type="match status" value="1"/>
</dbReference>
<dbReference type="SUPFAM" id="SSF47954">
    <property type="entry name" value="Cyclin-like"/>
    <property type="match status" value="1"/>
</dbReference>
<organism evidence="5 6">
    <name type="scientific">Cryptolaemus montrouzieri</name>
    <dbReference type="NCBI Taxonomy" id="559131"/>
    <lineage>
        <taxon>Eukaryota</taxon>
        <taxon>Metazoa</taxon>
        <taxon>Ecdysozoa</taxon>
        <taxon>Arthropoda</taxon>
        <taxon>Hexapoda</taxon>
        <taxon>Insecta</taxon>
        <taxon>Pterygota</taxon>
        <taxon>Neoptera</taxon>
        <taxon>Endopterygota</taxon>
        <taxon>Coleoptera</taxon>
        <taxon>Polyphaga</taxon>
        <taxon>Cucujiformia</taxon>
        <taxon>Coccinelloidea</taxon>
        <taxon>Coccinellidae</taxon>
        <taxon>Scymninae</taxon>
        <taxon>Scymnini</taxon>
        <taxon>Cryptolaemus</taxon>
    </lineage>
</organism>
<name>A0ABD2MRM1_9CUCU</name>
<feature type="domain" description="Cyclin N-terminal" evidence="4">
    <location>
        <begin position="74"/>
        <end position="161"/>
    </location>
</feature>
<keyword evidence="3" id="KW-0812">Transmembrane</keyword>
<evidence type="ECO:0000256" key="2">
    <source>
        <dbReference type="ARBA" id="ARBA00040808"/>
    </source>
</evidence>
<dbReference type="EMBL" id="JABFTP020000021">
    <property type="protein sequence ID" value="KAL3269058.1"/>
    <property type="molecule type" value="Genomic_DNA"/>
</dbReference>
<protein>
    <recommendedName>
        <fullName evidence="2">Protein CNPPD1</fullName>
    </recommendedName>
</protein>
<proteinExistence type="inferred from homology"/>
<dbReference type="InterPro" id="IPR006671">
    <property type="entry name" value="Cyclin_N"/>
</dbReference>
<evidence type="ECO:0000256" key="1">
    <source>
        <dbReference type="ARBA" id="ARBA00038508"/>
    </source>
</evidence>
<evidence type="ECO:0000313" key="6">
    <source>
        <dbReference type="Proteomes" id="UP001516400"/>
    </source>
</evidence>
<gene>
    <name evidence="5" type="ORF">HHI36_008141</name>
</gene>
<dbReference type="Proteomes" id="UP001516400">
    <property type="component" value="Unassembled WGS sequence"/>
</dbReference>
<keyword evidence="6" id="KW-1185">Reference proteome</keyword>
<evidence type="ECO:0000256" key="3">
    <source>
        <dbReference type="SAM" id="Phobius"/>
    </source>
</evidence>
<dbReference type="InterPro" id="IPR013922">
    <property type="entry name" value="Cyclin_PHO80-like"/>
</dbReference>
<comment type="caution">
    <text evidence="5">The sequence shown here is derived from an EMBL/GenBank/DDBJ whole genome shotgun (WGS) entry which is preliminary data.</text>
</comment>
<feature type="transmembrane region" description="Helical" evidence="3">
    <location>
        <begin position="206"/>
        <end position="230"/>
    </location>
</feature>
<dbReference type="AlphaFoldDB" id="A0ABD2MRM1"/>
<accession>A0ABD2MRM1</accession>
<sequence>MSAFSMKRPDKHYMQIDHQKYIARITKSLYYGKLPKTDRLSLPVTELAAELFSEAQRGKSLERLHLNTASSISRNACVSPCSLILAMLYLDRLKTRNPDYLERTSPSDLFLVSLMISSKYLFDDGEFDEVFMDEWATSGRISVSNLVQLEQEFLKAIDWEIYVKEITFWKKLNELETELAQREGSQRGFFTYTELTNLSSIIEMHLLIQCLVTMTVILITTYTVGVLTIAGSFHLVSLIPGNAFQTPNVENILNLAKLDKTIKLQEDRVKYADMLPKIGGRNVEPVHILRTSLFLASINTLMGSYCNSTNTENISDNNSELPSWEWWNIPSMIWLTENSEEVHKLGNYISLGYLYRYFIGYLEMLAINSENLEVGNYINMNKATKTRIQDQMESSWHKEWIDSLENGVHYMQYIHIK</sequence>
<dbReference type="PANTHER" id="PTHR15615">
    <property type="match status" value="1"/>
</dbReference>
<evidence type="ECO:0000259" key="4">
    <source>
        <dbReference type="Pfam" id="PF00134"/>
    </source>
</evidence>
<keyword evidence="3" id="KW-1133">Transmembrane helix</keyword>
<dbReference type="CDD" id="cd20557">
    <property type="entry name" value="CYCLIN_ScPCL1-like"/>
    <property type="match status" value="1"/>
</dbReference>
<keyword evidence="3" id="KW-0472">Membrane</keyword>
<comment type="similarity">
    <text evidence="1">Belongs to the CNPPD1 family.</text>
</comment>
<reference evidence="5 6" key="1">
    <citation type="journal article" date="2021" name="BMC Biol.">
        <title>Horizontally acquired antibacterial genes associated with adaptive radiation of ladybird beetles.</title>
        <authorList>
            <person name="Li H.S."/>
            <person name="Tang X.F."/>
            <person name="Huang Y.H."/>
            <person name="Xu Z.Y."/>
            <person name="Chen M.L."/>
            <person name="Du X.Y."/>
            <person name="Qiu B.Y."/>
            <person name="Chen P.T."/>
            <person name="Zhang W."/>
            <person name="Slipinski A."/>
            <person name="Escalona H.E."/>
            <person name="Waterhouse R.M."/>
            <person name="Zwick A."/>
            <person name="Pang H."/>
        </authorList>
    </citation>
    <scope>NUCLEOTIDE SEQUENCE [LARGE SCALE GENOMIC DNA]</scope>
    <source>
        <strain evidence="5">SYSU2018</strain>
    </source>
</reference>
<dbReference type="PANTHER" id="PTHR15615:SF108">
    <property type="entry name" value="PROTEIN CNPPD1"/>
    <property type="match status" value="1"/>
</dbReference>
<evidence type="ECO:0000313" key="5">
    <source>
        <dbReference type="EMBL" id="KAL3269058.1"/>
    </source>
</evidence>